<dbReference type="EC" id="4.2.1.44" evidence="2"/>
<evidence type="ECO:0000313" key="2">
    <source>
        <dbReference type="EMBL" id="MBB5841203.1"/>
    </source>
</evidence>
<proteinExistence type="predicted"/>
<accession>A0A7W9MZG5</accession>
<dbReference type="AlphaFoldDB" id="A0A7W9MZG5"/>
<evidence type="ECO:0000259" key="1">
    <source>
        <dbReference type="Pfam" id="PF01261"/>
    </source>
</evidence>
<dbReference type="Proteomes" id="UP000549971">
    <property type="component" value="Unassembled WGS sequence"/>
</dbReference>
<dbReference type="PANTHER" id="PTHR12110:SF41">
    <property type="entry name" value="INOSOSE DEHYDRATASE"/>
    <property type="match status" value="1"/>
</dbReference>
<dbReference type="GO" id="GO:0050114">
    <property type="term" value="F:myo-inosose-2 dehydratase activity"/>
    <property type="evidence" value="ECO:0007669"/>
    <property type="project" value="UniProtKB-EC"/>
</dbReference>
<sequence>MSDVAARIAGAPISWGVCEVPGWGWQYDPETVLAEMREVGIAATEFGPDGFLPEDPAEKAKTLADVGLRAVGGFVPVVLHDPSHDPAPEVARALEGFVAAGATTLVIAAATGQDGYDDRPVLDDAGWSTLLANLDRLTELAAAQGVLATIHPHVGTMVENADDVRRVLDGSTIGLALDTGHLMIGGVDPVALTLEHTRRIKHTHLKDVDAAWAAKVQSGEVGYADAVREGMYRPLGAGDVDLAAIVGALESAGYQGWYVLEQDTMLQARPTDEGPVVDVRASIAHLRHLAEAADAAAASGAAARGEAVDGVPAGAAGAVEGGVV</sequence>
<dbReference type="InterPro" id="IPR013022">
    <property type="entry name" value="Xyl_isomerase-like_TIM-brl"/>
</dbReference>
<feature type="domain" description="Xylose isomerase-like TIM barrel" evidence="1">
    <location>
        <begin position="36"/>
        <end position="274"/>
    </location>
</feature>
<organism evidence="2 3">
    <name type="scientific">Kribbella italica</name>
    <dbReference type="NCBI Taxonomy" id="1540520"/>
    <lineage>
        <taxon>Bacteria</taxon>
        <taxon>Bacillati</taxon>
        <taxon>Actinomycetota</taxon>
        <taxon>Actinomycetes</taxon>
        <taxon>Propionibacteriales</taxon>
        <taxon>Kribbellaceae</taxon>
        <taxon>Kribbella</taxon>
    </lineage>
</organism>
<dbReference type="Pfam" id="PF01261">
    <property type="entry name" value="AP_endonuc_2"/>
    <property type="match status" value="1"/>
</dbReference>
<dbReference type="SUPFAM" id="SSF51658">
    <property type="entry name" value="Xylose isomerase-like"/>
    <property type="match status" value="1"/>
</dbReference>
<gene>
    <name evidence="2" type="ORF">HDA39_007937</name>
</gene>
<keyword evidence="2" id="KW-0456">Lyase</keyword>
<dbReference type="InterPro" id="IPR036237">
    <property type="entry name" value="Xyl_isomerase-like_sf"/>
</dbReference>
<dbReference type="EMBL" id="JACHMY010000001">
    <property type="protein sequence ID" value="MBB5841203.1"/>
    <property type="molecule type" value="Genomic_DNA"/>
</dbReference>
<reference evidence="2 3" key="1">
    <citation type="submission" date="2020-08" db="EMBL/GenBank/DDBJ databases">
        <title>Sequencing the genomes of 1000 actinobacteria strains.</title>
        <authorList>
            <person name="Klenk H.-P."/>
        </authorList>
    </citation>
    <scope>NUCLEOTIDE SEQUENCE [LARGE SCALE GENOMIC DNA]</scope>
    <source>
        <strain evidence="2 3">DSM 28967</strain>
    </source>
</reference>
<name>A0A7W9MZG5_9ACTN</name>
<protein>
    <submittedName>
        <fullName evidence="2">Inosose dehydratase</fullName>
        <ecNumber evidence="2">4.2.1.44</ecNumber>
    </submittedName>
</protein>
<evidence type="ECO:0000313" key="3">
    <source>
        <dbReference type="Proteomes" id="UP000549971"/>
    </source>
</evidence>
<dbReference type="PANTHER" id="PTHR12110">
    <property type="entry name" value="HYDROXYPYRUVATE ISOMERASE"/>
    <property type="match status" value="1"/>
</dbReference>
<dbReference type="InterPro" id="IPR050312">
    <property type="entry name" value="IolE/XylAMocC-like"/>
</dbReference>
<keyword evidence="3" id="KW-1185">Reference proteome</keyword>
<dbReference type="Gene3D" id="3.20.20.150">
    <property type="entry name" value="Divalent-metal-dependent TIM barrel enzymes"/>
    <property type="match status" value="1"/>
</dbReference>
<dbReference type="RefSeq" id="WP_238356271.1">
    <property type="nucleotide sequence ID" value="NZ_JACHMY010000001.1"/>
</dbReference>
<comment type="caution">
    <text evidence="2">The sequence shown here is derived from an EMBL/GenBank/DDBJ whole genome shotgun (WGS) entry which is preliminary data.</text>
</comment>